<evidence type="ECO:0000256" key="10">
    <source>
        <dbReference type="ARBA" id="ARBA00049243"/>
    </source>
</evidence>
<comment type="cofactor">
    <cofactor evidence="1 11">
        <name>Zn(2+)</name>
        <dbReference type="ChEBI" id="CHEBI:29105"/>
    </cofactor>
</comment>
<dbReference type="EMBL" id="BOMB01000044">
    <property type="protein sequence ID" value="GID15568.1"/>
    <property type="molecule type" value="Genomic_DNA"/>
</dbReference>
<reference evidence="13" key="1">
    <citation type="submission" date="2021-01" db="EMBL/GenBank/DDBJ databases">
        <title>Whole genome shotgun sequence of Actinocatenispora rupis NBRC 107355.</title>
        <authorList>
            <person name="Komaki H."/>
            <person name="Tamura T."/>
        </authorList>
    </citation>
    <scope>NUCLEOTIDE SEQUENCE</scope>
    <source>
        <strain evidence="13">NBRC 107355</strain>
    </source>
</reference>
<dbReference type="PANTHER" id="PTHR42940">
    <property type="entry name" value="ALCOHOL DEHYDROGENASE 1-RELATED"/>
    <property type="match status" value="1"/>
</dbReference>
<organism evidence="13 14">
    <name type="scientific">Actinocatenispora rupis</name>
    <dbReference type="NCBI Taxonomy" id="519421"/>
    <lineage>
        <taxon>Bacteria</taxon>
        <taxon>Bacillati</taxon>
        <taxon>Actinomycetota</taxon>
        <taxon>Actinomycetes</taxon>
        <taxon>Micromonosporales</taxon>
        <taxon>Micromonosporaceae</taxon>
        <taxon>Actinocatenispora</taxon>
    </lineage>
</organism>
<dbReference type="Pfam" id="PF00107">
    <property type="entry name" value="ADH_zinc_N"/>
    <property type="match status" value="1"/>
</dbReference>
<dbReference type="Proteomes" id="UP000612808">
    <property type="component" value="Unassembled WGS sequence"/>
</dbReference>
<evidence type="ECO:0000256" key="5">
    <source>
        <dbReference type="ARBA" id="ARBA00022723"/>
    </source>
</evidence>
<comment type="similarity">
    <text evidence="2 11">Belongs to the zinc-containing alcohol dehydrogenase family.</text>
</comment>
<gene>
    <name evidence="13" type="ORF">Aru02nite_64570</name>
</gene>
<dbReference type="RefSeq" id="WP_203663933.1">
    <property type="nucleotide sequence ID" value="NZ_BAAAZM010000023.1"/>
</dbReference>
<keyword evidence="8" id="KW-0520">NAD</keyword>
<dbReference type="AlphaFoldDB" id="A0A8J3JGN5"/>
<proteinExistence type="inferred from homology"/>
<dbReference type="SUPFAM" id="SSF50129">
    <property type="entry name" value="GroES-like"/>
    <property type="match status" value="1"/>
</dbReference>
<dbReference type="InterPro" id="IPR013154">
    <property type="entry name" value="ADH-like_N"/>
</dbReference>
<dbReference type="InterPro" id="IPR036291">
    <property type="entry name" value="NAD(P)-bd_dom_sf"/>
</dbReference>
<dbReference type="InterPro" id="IPR020843">
    <property type="entry name" value="ER"/>
</dbReference>
<comment type="caution">
    <text evidence="13">The sequence shown here is derived from an EMBL/GenBank/DDBJ whole genome shotgun (WGS) entry which is preliminary data.</text>
</comment>
<comment type="catalytic activity">
    <reaction evidence="10">
        <text>a primary alcohol + NAD(+) = an aldehyde + NADH + H(+)</text>
        <dbReference type="Rhea" id="RHEA:10736"/>
        <dbReference type="ChEBI" id="CHEBI:15378"/>
        <dbReference type="ChEBI" id="CHEBI:15734"/>
        <dbReference type="ChEBI" id="CHEBI:17478"/>
        <dbReference type="ChEBI" id="CHEBI:57540"/>
        <dbReference type="ChEBI" id="CHEBI:57945"/>
        <dbReference type="EC" id="1.1.1.1"/>
    </reaction>
</comment>
<evidence type="ECO:0000256" key="6">
    <source>
        <dbReference type="ARBA" id="ARBA00022833"/>
    </source>
</evidence>
<feature type="domain" description="Enoyl reductase (ER)" evidence="12">
    <location>
        <begin position="8"/>
        <end position="334"/>
    </location>
</feature>
<comment type="catalytic activity">
    <reaction evidence="9">
        <text>a secondary alcohol + NAD(+) = a ketone + NADH + H(+)</text>
        <dbReference type="Rhea" id="RHEA:10740"/>
        <dbReference type="ChEBI" id="CHEBI:15378"/>
        <dbReference type="ChEBI" id="CHEBI:17087"/>
        <dbReference type="ChEBI" id="CHEBI:35681"/>
        <dbReference type="ChEBI" id="CHEBI:57540"/>
        <dbReference type="ChEBI" id="CHEBI:57945"/>
        <dbReference type="EC" id="1.1.1.1"/>
    </reaction>
</comment>
<evidence type="ECO:0000256" key="8">
    <source>
        <dbReference type="ARBA" id="ARBA00023027"/>
    </source>
</evidence>
<evidence type="ECO:0000256" key="9">
    <source>
        <dbReference type="ARBA" id="ARBA00049164"/>
    </source>
</evidence>
<dbReference type="InterPro" id="IPR011032">
    <property type="entry name" value="GroES-like_sf"/>
</dbReference>
<dbReference type="CDD" id="cd08297">
    <property type="entry name" value="CAD3"/>
    <property type="match status" value="1"/>
</dbReference>
<dbReference type="PROSITE" id="PS00059">
    <property type="entry name" value="ADH_ZINC"/>
    <property type="match status" value="1"/>
</dbReference>
<dbReference type="EC" id="1.1.1.1" evidence="3"/>
<keyword evidence="14" id="KW-1185">Reference proteome</keyword>
<dbReference type="SUPFAM" id="SSF51735">
    <property type="entry name" value="NAD(P)-binding Rossmann-fold domains"/>
    <property type="match status" value="1"/>
</dbReference>
<dbReference type="Pfam" id="PF08240">
    <property type="entry name" value="ADH_N"/>
    <property type="match status" value="1"/>
</dbReference>
<evidence type="ECO:0000256" key="2">
    <source>
        <dbReference type="ARBA" id="ARBA00008072"/>
    </source>
</evidence>
<keyword evidence="5 11" id="KW-0479">Metal-binding</keyword>
<evidence type="ECO:0000256" key="11">
    <source>
        <dbReference type="RuleBase" id="RU361277"/>
    </source>
</evidence>
<keyword evidence="7" id="KW-0560">Oxidoreductase</keyword>
<evidence type="ECO:0000256" key="3">
    <source>
        <dbReference type="ARBA" id="ARBA00013190"/>
    </source>
</evidence>
<keyword evidence="6 11" id="KW-0862">Zinc</keyword>
<evidence type="ECO:0000313" key="14">
    <source>
        <dbReference type="Proteomes" id="UP000612808"/>
    </source>
</evidence>
<name>A0A8J3JGN5_9ACTN</name>
<dbReference type="GO" id="GO:0004022">
    <property type="term" value="F:alcohol dehydrogenase (NAD+) activity"/>
    <property type="evidence" value="ECO:0007669"/>
    <property type="project" value="UniProtKB-EC"/>
</dbReference>
<evidence type="ECO:0000256" key="4">
    <source>
        <dbReference type="ARBA" id="ARBA00016352"/>
    </source>
</evidence>
<dbReference type="SMART" id="SM00829">
    <property type="entry name" value="PKS_ER"/>
    <property type="match status" value="1"/>
</dbReference>
<evidence type="ECO:0000256" key="1">
    <source>
        <dbReference type="ARBA" id="ARBA00001947"/>
    </source>
</evidence>
<dbReference type="Gene3D" id="3.90.180.10">
    <property type="entry name" value="Medium-chain alcohol dehydrogenases, catalytic domain"/>
    <property type="match status" value="1"/>
</dbReference>
<evidence type="ECO:0000256" key="7">
    <source>
        <dbReference type="ARBA" id="ARBA00023002"/>
    </source>
</evidence>
<dbReference type="FunFam" id="3.40.50.720:FF:000039">
    <property type="entry name" value="Alcohol dehydrogenase AdhP"/>
    <property type="match status" value="1"/>
</dbReference>
<dbReference type="InterPro" id="IPR013149">
    <property type="entry name" value="ADH-like_C"/>
</dbReference>
<evidence type="ECO:0000313" key="13">
    <source>
        <dbReference type="EMBL" id="GID15568.1"/>
    </source>
</evidence>
<dbReference type="GO" id="GO:0008270">
    <property type="term" value="F:zinc ion binding"/>
    <property type="evidence" value="ECO:0007669"/>
    <property type="project" value="InterPro"/>
</dbReference>
<dbReference type="Gene3D" id="3.40.50.720">
    <property type="entry name" value="NAD(P)-binding Rossmann-like Domain"/>
    <property type="match status" value="1"/>
</dbReference>
<accession>A0A8J3JGN5</accession>
<protein>
    <recommendedName>
        <fullName evidence="4">Alcohol dehydrogenase</fullName>
        <ecNumber evidence="3">1.1.1.1</ecNumber>
    </recommendedName>
</protein>
<dbReference type="InterPro" id="IPR002328">
    <property type="entry name" value="ADH_Zn_CS"/>
</dbReference>
<sequence>MKAAVVKAFDQPLVIEERPVREPGPGQVLIRLEASGLCGTDVRLVRGDWPVRPDPPYVPGHEGAGVVIRTGADVTDRRAGERVAVGWLGWACGACRYCLTGQETLCPRQRNTSLGTDGLHAEYAVAEAAFCVPVPADLDPLDAAPLACAGVTAHRAVRTAGVRTGDLVAVVGIGGDGHLAVQYAEVAGGTIIAVDVDDDKLEVARDLGAAHTVNARRSDPVRYLRELGGAHAAIVAAPDARAAEQAYESLRPGGRLTLVALPHDDTMTVPILRTALRGISVRGAGAGSRADVADVFALHAAGRATLIRHRYRLPDVNDAIGELGAGRAIGRVVFDLRS</sequence>
<evidence type="ECO:0000259" key="12">
    <source>
        <dbReference type="SMART" id="SM00829"/>
    </source>
</evidence>
<dbReference type="PANTHER" id="PTHR42940:SF8">
    <property type="entry name" value="VACUOLAR PROTEIN SORTING-ASSOCIATED PROTEIN 11"/>
    <property type="match status" value="1"/>
</dbReference>